<evidence type="ECO:0000313" key="5">
    <source>
        <dbReference type="EMBL" id="GBM96160.1"/>
    </source>
</evidence>
<dbReference type="Proteomes" id="UP000499080">
    <property type="component" value="Unassembled WGS sequence"/>
</dbReference>
<protein>
    <recommendedName>
        <fullName evidence="7">PiggyBac transposable element-derived protein domain-containing protein</fullName>
    </recommendedName>
</protein>
<gene>
    <name evidence="4" type="ORF">AVEN_129101_1</name>
    <name evidence="5" type="ORF">AVEN_200412_1</name>
    <name evidence="2" type="ORF">AVEN_240029_1</name>
    <name evidence="3" type="ORF">AVEN_28819_1</name>
</gene>
<organism evidence="3 6">
    <name type="scientific">Araneus ventricosus</name>
    <name type="common">Orbweaver spider</name>
    <name type="synonym">Epeira ventricosa</name>
    <dbReference type="NCBI Taxonomy" id="182803"/>
    <lineage>
        <taxon>Eukaryota</taxon>
        <taxon>Metazoa</taxon>
        <taxon>Ecdysozoa</taxon>
        <taxon>Arthropoda</taxon>
        <taxon>Chelicerata</taxon>
        <taxon>Arachnida</taxon>
        <taxon>Araneae</taxon>
        <taxon>Araneomorphae</taxon>
        <taxon>Entelegynae</taxon>
        <taxon>Araneoidea</taxon>
        <taxon>Araneidae</taxon>
        <taxon>Araneus</taxon>
    </lineage>
</organism>
<dbReference type="EMBL" id="BGPR01112779">
    <property type="protein sequence ID" value="GBM96104.1"/>
    <property type="molecule type" value="Genomic_DNA"/>
</dbReference>
<evidence type="ECO:0008006" key="7">
    <source>
        <dbReference type="Google" id="ProtNLM"/>
    </source>
</evidence>
<feature type="compositionally biased region" description="Acidic residues" evidence="1">
    <location>
        <begin position="17"/>
        <end position="28"/>
    </location>
</feature>
<proteinExistence type="predicted"/>
<evidence type="ECO:0000313" key="4">
    <source>
        <dbReference type="EMBL" id="GBM96137.1"/>
    </source>
</evidence>
<evidence type="ECO:0000313" key="3">
    <source>
        <dbReference type="EMBL" id="GBM96120.1"/>
    </source>
</evidence>
<name>A0A4Y2K182_ARAVE</name>
<dbReference type="AlphaFoldDB" id="A0A4Y2K182"/>
<sequence>MTAYERQQHLASVPTDCENDDSSDSSDIDETLESVHCIELEQDAEDSDLNDEAISDTFYIDINGTNLKKISPRKNSRTKSSNIVSHLSSIMIPFKSISSILAFF</sequence>
<evidence type="ECO:0000313" key="2">
    <source>
        <dbReference type="EMBL" id="GBM96104.1"/>
    </source>
</evidence>
<evidence type="ECO:0000313" key="6">
    <source>
        <dbReference type="Proteomes" id="UP000499080"/>
    </source>
</evidence>
<keyword evidence="6" id="KW-1185">Reference proteome</keyword>
<dbReference type="EMBL" id="BGPR01112785">
    <property type="protein sequence ID" value="GBM96120.1"/>
    <property type="molecule type" value="Genomic_DNA"/>
</dbReference>
<feature type="region of interest" description="Disordered" evidence="1">
    <location>
        <begin position="1"/>
        <end position="28"/>
    </location>
</feature>
<comment type="caution">
    <text evidence="3">The sequence shown here is derived from an EMBL/GenBank/DDBJ whole genome shotgun (WGS) entry which is preliminary data.</text>
</comment>
<reference evidence="3 6" key="1">
    <citation type="journal article" date="2019" name="Sci. Rep.">
        <title>Orb-weaving spider Araneus ventricosus genome elucidates the spidroin gene catalogue.</title>
        <authorList>
            <person name="Kono N."/>
            <person name="Nakamura H."/>
            <person name="Ohtoshi R."/>
            <person name="Moran D.A.P."/>
            <person name="Shinohara A."/>
            <person name="Yoshida Y."/>
            <person name="Fujiwara M."/>
            <person name="Mori M."/>
            <person name="Tomita M."/>
            <person name="Arakawa K."/>
        </authorList>
    </citation>
    <scope>NUCLEOTIDE SEQUENCE [LARGE SCALE GENOMIC DNA]</scope>
</reference>
<dbReference type="EMBL" id="BGPR01112790">
    <property type="protein sequence ID" value="GBM96137.1"/>
    <property type="molecule type" value="Genomic_DNA"/>
</dbReference>
<dbReference type="EMBL" id="BGPR01112796">
    <property type="protein sequence ID" value="GBM96160.1"/>
    <property type="molecule type" value="Genomic_DNA"/>
</dbReference>
<accession>A0A4Y2K182</accession>
<evidence type="ECO:0000256" key="1">
    <source>
        <dbReference type="SAM" id="MobiDB-lite"/>
    </source>
</evidence>